<proteinExistence type="predicted"/>
<gene>
    <name evidence="1" type="ORF">PAHAL_9G426800</name>
</gene>
<dbReference type="AlphaFoldDB" id="A0A2S3IPL9"/>
<name>A0A2S3IPL9_9POAL</name>
<reference evidence="1" key="1">
    <citation type="submission" date="2018-04" db="EMBL/GenBank/DDBJ databases">
        <title>WGS assembly of Panicum hallii.</title>
        <authorList>
            <person name="Lovell J."/>
            <person name="Jenkins J."/>
            <person name="Lowry D."/>
            <person name="Mamidi S."/>
            <person name="Sreedasyam A."/>
            <person name="Weng X."/>
            <person name="Barry K."/>
            <person name="Bonette J."/>
            <person name="Campitelli B."/>
            <person name="Daum C."/>
            <person name="Gordon S."/>
            <person name="Gould B."/>
            <person name="Lipzen A."/>
            <person name="Macqueen A."/>
            <person name="Palacio-Mejia J."/>
            <person name="Plott C."/>
            <person name="Shakirov E."/>
            <person name="Shu S."/>
            <person name="Yoshinaga Y."/>
            <person name="Zane M."/>
            <person name="Rokhsar D."/>
            <person name="Grimwood J."/>
            <person name="Schmutz J."/>
            <person name="Juenger T."/>
        </authorList>
    </citation>
    <scope>NUCLEOTIDE SEQUENCE [LARGE SCALE GENOMIC DNA]</scope>
    <source>
        <strain evidence="1">FIL2</strain>
    </source>
</reference>
<accession>A0A2S3IPL9</accession>
<dbReference type="Proteomes" id="UP000243499">
    <property type="component" value="Chromosome 9"/>
</dbReference>
<dbReference type="Gramene" id="PAN49107">
    <property type="protein sequence ID" value="PAN49107"/>
    <property type="gene ID" value="PAHAL_9G426800"/>
</dbReference>
<dbReference type="EMBL" id="CM008054">
    <property type="protein sequence ID" value="PAN49107.1"/>
    <property type="molecule type" value="Genomic_DNA"/>
</dbReference>
<sequence>MSANSDLSSSSRPTPPNSIFLLRFLLQHRSLLYISSRFVFPLQSNHCEPSESISAAILQALADCCSR</sequence>
<evidence type="ECO:0000313" key="1">
    <source>
        <dbReference type="EMBL" id="PAN49107.1"/>
    </source>
</evidence>
<protein>
    <submittedName>
        <fullName evidence="1">Uncharacterized protein</fullName>
    </submittedName>
</protein>
<organism evidence="1">
    <name type="scientific">Panicum hallii</name>
    <dbReference type="NCBI Taxonomy" id="206008"/>
    <lineage>
        <taxon>Eukaryota</taxon>
        <taxon>Viridiplantae</taxon>
        <taxon>Streptophyta</taxon>
        <taxon>Embryophyta</taxon>
        <taxon>Tracheophyta</taxon>
        <taxon>Spermatophyta</taxon>
        <taxon>Magnoliopsida</taxon>
        <taxon>Liliopsida</taxon>
        <taxon>Poales</taxon>
        <taxon>Poaceae</taxon>
        <taxon>PACMAD clade</taxon>
        <taxon>Panicoideae</taxon>
        <taxon>Panicodae</taxon>
        <taxon>Paniceae</taxon>
        <taxon>Panicinae</taxon>
        <taxon>Panicum</taxon>
        <taxon>Panicum sect. Panicum</taxon>
    </lineage>
</organism>